<evidence type="ECO:0000256" key="1">
    <source>
        <dbReference type="ARBA" id="ARBA00022729"/>
    </source>
</evidence>
<feature type="signal peptide" evidence="4">
    <location>
        <begin position="1"/>
        <end position="23"/>
    </location>
</feature>
<dbReference type="EMBL" id="WHVB01000019">
    <property type="protein sequence ID" value="KAF8472999.1"/>
    <property type="molecule type" value="Genomic_DNA"/>
</dbReference>
<dbReference type="Gene3D" id="3.40.50.1820">
    <property type="entry name" value="alpha/beta hydrolase"/>
    <property type="match status" value="1"/>
</dbReference>
<dbReference type="SUPFAM" id="SSF53474">
    <property type="entry name" value="alpha/beta-Hydrolases"/>
    <property type="match status" value="1"/>
</dbReference>
<dbReference type="InterPro" id="IPR029058">
    <property type="entry name" value="AB_hydrolase_fold"/>
</dbReference>
<feature type="domain" description="Fungal lipase-type" evidence="5">
    <location>
        <begin position="118"/>
        <end position="257"/>
    </location>
</feature>
<evidence type="ECO:0000256" key="3">
    <source>
        <dbReference type="SAM" id="MobiDB-lite"/>
    </source>
</evidence>
<dbReference type="Proteomes" id="UP000759537">
    <property type="component" value="Unassembled WGS sequence"/>
</dbReference>
<protein>
    <submittedName>
        <fullName evidence="6">Alpha/beta-hydrolase</fullName>
    </submittedName>
</protein>
<dbReference type="InterPro" id="IPR051299">
    <property type="entry name" value="AB_hydrolase_lip/est"/>
</dbReference>
<keyword evidence="7" id="KW-1185">Reference proteome</keyword>
<evidence type="ECO:0000256" key="4">
    <source>
        <dbReference type="SAM" id="SignalP"/>
    </source>
</evidence>
<gene>
    <name evidence="6" type="ORF">DFH94DRAFT_147264</name>
</gene>
<keyword evidence="1 4" id="KW-0732">Signal</keyword>
<evidence type="ECO:0000259" key="5">
    <source>
        <dbReference type="Pfam" id="PF01764"/>
    </source>
</evidence>
<comment type="caution">
    <text evidence="6">The sequence shown here is derived from an EMBL/GenBank/DDBJ whole genome shotgun (WGS) entry which is preliminary data.</text>
</comment>
<dbReference type="GO" id="GO:0006629">
    <property type="term" value="P:lipid metabolic process"/>
    <property type="evidence" value="ECO:0007669"/>
    <property type="project" value="InterPro"/>
</dbReference>
<evidence type="ECO:0000256" key="2">
    <source>
        <dbReference type="ARBA" id="ARBA00022801"/>
    </source>
</evidence>
<dbReference type="Pfam" id="PF01764">
    <property type="entry name" value="Lipase_3"/>
    <property type="match status" value="1"/>
</dbReference>
<dbReference type="InterPro" id="IPR002921">
    <property type="entry name" value="Fungal_lipase-type"/>
</dbReference>
<dbReference type="GO" id="GO:0016787">
    <property type="term" value="F:hydrolase activity"/>
    <property type="evidence" value="ECO:0007669"/>
    <property type="project" value="UniProtKB-KW"/>
</dbReference>
<name>A0A9P5K0X4_9AGAM</name>
<sequence length="320" mass="34928">MRLSIPVLLAAAIAAPQLRTLHAIDIAHPHSSPPPNPLEQSPLSMLRRPSPEDSDNAHVRDVSADTYGELERFAKYASAAYQYLCPRPLGNTLVRSFSNVLTHAHGFVVRDDRRREIVVAFRGSHEFADMVTDGNLVLIPLVSRGIDKNNTALVHAGFLISYNSVRAVVVHVVRDQLLAYPNYAVVITGHSLGGALASIAALSVKSNISSAAVRLFTYGQPRTGDTAYADLVEAIVGGDNVFRAVHTWDGVPTMIPESLGYHHHAREYWQFEEPANSSTIRRCEGQEDPECSHSILSTGINPAHAVYFGQVMTMDATLCL</sequence>
<accession>A0A9P5K0X4</accession>
<dbReference type="PANTHER" id="PTHR46640">
    <property type="entry name" value="TRIACYLGLYCEROL LIPASE, PUTATIVE (AFU_ORTHOLOGUE AFUA_6G06510)-RELATED"/>
    <property type="match status" value="1"/>
</dbReference>
<feature type="compositionally biased region" description="Basic and acidic residues" evidence="3">
    <location>
        <begin position="49"/>
        <end position="60"/>
    </location>
</feature>
<dbReference type="PANTHER" id="PTHR46640:SF1">
    <property type="entry name" value="FUNGAL LIPASE-LIKE DOMAIN-CONTAINING PROTEIN-RELATED"/>
    <property type="match status" value="1"/>
</dbReference>
<feature type="region of interest" description="Disordered" evidence="3">
    <location>
        <begin position="26"/>
        <end position="60"/>
    </location>
</feature>
<proteinExistence type="predicted"/>
<dbReference type="AlphaFoldDB" id="A0A9P5K0X4"/>
<keyword evidence="2" id="KW-0378">Hydrolase</keyword>
<evidence type="ECO:0000313" key="6">
    <source>
        <dbReference type="EMBL" id="KAF8472999.1"/>
    </source>
</evidence>
<organism evidence="6 7">
    <name type="scientific">Russula ochroleuca</name>
    <dbReference type="NCBI Taxonomy" id="152965"/>
    <lineage>
        <taxon>Eukaryota</taxon>
        <taxon>Fungi</taxon>
        <taxon>Dikarya</taxon>
        <taxon>Basidiomycota</taxon>
        <taxon>Agaricomycotina</taxon>
        <taxon>Agaricomycetes</taxon>
        <taxon>Russulales</taxon>
        <taxon>Russulaceae</taxon>
        <taxon>Russula</taxon>
    </lineage>
</organism>
<reference evidence="6" key="1">
    <citation type="submission" date="2019-10" db="EMBL/GenBank/DDBJ databases">
        <authorList>
            <consortium name="DOE Joint Genome Institute"/>
            <person name="Kuo A."/>
            <person name="Miyauchi S."/>
            <person name="Kiss E."/>
            <person name="Drula E."/>
            <person name="Kohler A."/>
            <person name="Sanchez-Garcia M."/>
            <person name="Andreopoulos B."/>
            <person name="Barry K.W."/>
            <person name="Bonito G."/>
            <person name="Buee M."/>
            <person name="Carver A."/>
            <person name="Chen C."/>
            <person name="Cichocki N."/>
            <person name="Clum A."/>
            <person name="Culley D."/>
            <person name="Crous P.W."/>
            <person name="Fauchery L."/>
            <person name="Girlanda M."/>
            <person name="Hayes R."/>
            <person name="Keri Z."/>
            <person name="LaButti K."/>
            <person name="Lipzen A."/>
            <person name="Lombard V."/>
            <person name="Magnuson J."/>
            <person name="Maillard F."/>
            <person name="Morin E."/>
            <person name="Murat C."/>
            <person name="Nolan M."/>
            <person name="Ohm R."/>
            <person name="Pangilinan J."/>
            <person name="Pereira M."/>
            <person name="Perotto S."/>
            <person name="Peter M."/>
            <person name="Riley R."/>
            <person name="Sitrit Y."/>
            <person name="Stielow B."/>
            <person name="Szollosi G."/>
            <person name="Zifcakova L."/>
            <person name="Stursova M."/>
            <person name="Spatafora J.W."/>
            <person name="Tedersoo L."/>
            <person name="Vaario L.-M."/>
            <person name="Yamada A."/>
            <person name="Yan M."/>
            <person name="Wang P."/>
            <person name="Xu J."/>
            <person name="Bruns T."/>
            <person name="Baldrian P."/>
            <person name="Vilgalys R."/>
            <person name="Henrissat B."/>
            <person name="Grigoriev I.V."/>
            <person name="Hibbett D."/>
            <person name="Nagy L.G."/>
            <person name="Martin F.M."/>
        </authorList>
    </citation>
    <scope>NUCLEOTIDE SEQUENCE</scope>
    <source>
        <strain evidence="6">Prilba</strain>
    </source>
</reference>
<evidence type="ECO:0000313" key="7">
    <source>
        <dbReference type="Proteomes" id="UP000759537"/>
    </source>
</evidence>
<reference evidence="6" key="2">
    <citation type="journal article" date="2020" name="Nat. Commun.">
        <title>Large-scale genome sequencing of mycorrhizal fungi provides insights into the early evolution of symbiotic traits.</title>
        <authorList>
            <person name="Miyauchi S."/>
            <person name="Kiss E."/>
            <person name="Kuo A."/>
            <person name="Drula E."/>
            <person name="Kohler A."/>
            <person name="Sanchez-Garcia M."/>
            <person name="Morin E."/>
            <person name="Andreopoulos B."/>
            <person name="Barry K.W."/>
            <person name="Bonito G."/>
            <person name="Buee M."/>
            <person name="Carver A."/>
            <person name="Chen C."/>
            <person name="Cichocki N."/>
            <person name="Clum A."/>
            <person name="Culley D."/>
            <person name="Crous P.W."/>
            <person name="Fauchery L."/>
            <person name="Girlanda M."/>
            <person name="Hayes R.D."/>
            <person name="Keri Z."/>
            <person name="LaButti K."/>
            <person name="Lipzen A."/>
            <person name="Lombard V."/>
            <person name="Magnuson J."/>
            <person name="Maillard F."/>
            <person name="Murat C."/>
            <person name="Nolan M."/>
            <person name="Ohm R.A."/>
            <person name="Pangilinan J."/>
            <person name="Pereira M.F."/>
            <person name="Perotto S."/>
            <person name="Peter M."/>
            <person name="Pfister S."/>
            <person name="Riley R."/>
            <person name="Sitrit Y."/>
            <person name="Stielow J.B."/>
            <person name="Szollosi G."/>
            <person name="Zifcakova L."/>
            <person name="Stursova M."/>
            <person name="Spatafora J.W."/>
            <person name="Tedersoo L."/>
            <person name="Vaario L.M."/>
            <person name="Yamada A."/>
            <person name="Yan M."/>
            <person name="Wang P."/>
            <person name="Xu J."/>
            <person name="Bruns T."/>
            <person name="Baldrian P."/>
            <person name="Vilgalys R."/>
            <person name="Dunand C."/>
            <person name="Henrissat B."/>
            <person name="Grigoriev I.V."/>
            <person name="Hibbett D."/>
            <person name="Nagy L.G."/>
            <person name="Martin F.M."/>
        </authorList>
    </citation>
    <scope>NUCLEOTIDE SEQUENCE</scope>
    <source>
        <strain evidence="6">Prilba</strain>
    </source>
</reference>
<dbReference type="CDD" id="cd00519">
    <property type="entry name" value="Lipase_3"/>
    <property type="match status" value="1"/>
</dbReference>
<dbReference type="OrthoDB" id="438440at2759"/>
<feature type="chain" id="PRO_5040261513" evidence="4">
    <location>
        <begin position="24"/>
        <end position="320"/>
    </location>
</feature>